<sequence>MHRELKQRIVSEPSEFTSYVEKLISTNRFEDGEVLEISILAIKNGPGRLSDEQWHVFIENGLLPYYYDKCERCTDDIPWSFMFSAIFINRDHLCPFC</sequence>
<organism evidence="1 2">
    <name type="scientific">Lysinibacillus zambalensis</name>
    <dbReference type="NCBI Taxonomy" id="3160866"/>
    <lineage>
        <taxon>Bacteria</taxon>
        <taxon>Bacillati</taxon>
        <taxon>Bacillota</taxon>
        <taxon>Bacilli</taxon>
        <taxon>Bacillales</taxon>
        <taxon>Bacillaceae</taxon>
        <taxon>Lysinibacillus</taxon>
    </lineage>
</organism>
<gene>
    <name evidence="1" type="ORF">ABNX05_00415</name>
</gene>
<dbReference type="EMBL" id="JBEGDG010000001">
    <property type="protein sequence ID" value="MEQ6353077.1"/>
    <property type="molecule type" value="Genomic_DNA"/>
</dbReference>
<accession>A0ABV1MKP1</accession>
<proteinExistence type="predicted"/>
<keyword evidence="2" id="KW-1185">Reference proteome</keyword>
<evidence type="ECO:0000313" key="2">
    <source>
        <dbReference type="Proteomes" id="UP001478862"/>
    </source>
</evidence>
<name>A0ABV1MKP1_9BACI</name>
<comment type="caution">
    <text evidence="1">The sequence shown here is derived from an EMBL/GenBank/DDBJ whole genome shotgun (WGS) entry which is preliminary data.</text>
</comment>
<dbReference type="Proteomes" id="UP001478862">
    <property type="component" value="Unassembled WGS sequence"/>
</dbReference>
<reference evidence="1 2" key="1">
    <citation type="submission" date="2024-06" db="EMBL/GenBank/DDBJ databases">
        <title>Lysinibacillus zambalefons sp. nov., a Novel Firmicute Isolated from the Poon Bato Zambales Hyperalkaline Spring.</title>
        <authorList>
            <person name="Aja J.A."/>
            <person name="Lazaro J.E.H."/>
            <person name="Llorin L.D."/>
            <person name="Lim K.R."/>
            <person name="Teodosio J."/>
            <person name="Dalisay D.S."/>
        </authorList>
    </citation>
    <scope>NUCLEOTIDE SEQUENCE [LARGE SCALE GENOMIC DNA]</scope>
    <source>
        <strain evidence="1 2">M3</strain>
    </source>
</reference>
<dbReference type="RefSeq" id="WP_349657868.1">
    <property type="nucleotide sequence ID" value="NZ_JBEGDG010000001.1"/>
</dbReference>
<evidence type="ECO:0000313" key="1">
    <source>
        <dbReference type="EMBL" id="MEQ6353077.1"/>
    </source>
</evidence>
<protein>
    <submittedName>
        <fullName evidence="1">Uncharacterized protein</fullName>
    </submittedName>
</protein>